<dbReference type="InterPro" id="IPR014710">
    <property type="entry name" value="RmlC-like_jellyroll"/>
</dbReference>
<sequence length="230" mass="26859">MGRLNSNREYLLQHFDSAFLREPQKACFKEVINLEDLLLKIKDECYADFCNLKGIKHLIENYHSKRSDWERYCYLDPKESYSSNLVIENPGRYSALILCWQPGKGGKIQAHEGSDCFFKILQGCLKEEQYHWPSFRGTPMELEQEQTYYVDDLNYMSDVKGLHRVTNNSEDQVAVSLHIHTPPFRHYSWFKEETGELNRSEVTFVSVGGKPKGHACILVNQYSENSNQFL</sequence>
<comment type="cofactor">
    <cofactor evidence="9">
        <name>Fe cation</name>
        <dbReference type="ChEBI" id="CHEBI:24875"/>
    </cofactor>
    <text evidence="9">Binds 1 Fe cation per subunit.</text>
</comment>
<organism evidence="10 11">
    <name type="scientific">Biomphalaria glabrata</name>
    <name type="common">Bloodfluke planorb</name>
    <name type="synonym">Freshwater snail</name>
    <dbReference type="NCBI Taxonomy" id="6526"/>
    <lineage>
        <taxon>Eukaryota</taxon>
        <taxon>Metazoa</taxon>
        <taxon>Spiralia</taxon>
        <taxon>Lophotrochozoa</taxon>
        <taxon>Mollusca</taxon>
        <taxon>Gastropoda</taxon>
        <taxon>Heterobranchia</taxon>
        <taxon>Euthyneura</taxon>
        <taxon>Panpulmonata</taxon>
        <taxon>Hygrophila</taxon>
        <taxon>Lymnaeoidea</taxon>
        <taxon>Planorbidae</taxon>
        <taxon>Biomphalaria</taxon>
    </lineage>
</organism>
<accession>A0A9W2ZHS5</accession>
<dbReference type="Gene3D" id="2.60.120.10">
    <property type="entry name" value="Jelly Rolls"/>
    <property type="match status" value="1"/>
</dbReference>
<keyword evidence="7 9" id="KW-0560">Oxidoreductase</keyword>
<keyword evidence="8 9" id="KW-0408">Iron</keyword>
<evidence type="ECO:0000256" key="5">
    <source>
        <dbReference type="ARBA" id="ARBA00022784"/>
    </source>
</evidence>
<evidence type="ECO:0000256" key="3">
    <source>
        <dbReference type="ARBA" id="ARBA00013133"/>
    </source>
</evidence>
<dbReference type="InterPro" id="IPR011051">
    <property type="entry name" value="RmlC_Cupin_sf"/>
</dbReference>
<keyword evidence="6 9" id="KW-0223">Dioxygenase</keyword>
<keyword evidence="4 9" id="KW-0479">Metal-binding</keyword>
<dbReference type="PANTHER" id="PTHR12918">
    <property type="entry name" value="CYSTEINE DIOXYGENASE"/>
    <property type="match status" value="1"/>
</dbReference>
<evidence type="ECO:0000256" key="6">
    <source>
        <dbReference type="ARBA" id="ARBA00022964"/>
    </source>
</evidence>
<keyword evidence="10" id="KW-1185">Reference proteome</keyword>
<dbReference type="AlphaFoldDB" id="A0A9W2ZHS5"/>
<evidence type="ECO:0000256" key="1">
    <source>
        <dbReference type="ARBA" id="ARBA00004759"/>
    </source>
</evidence>
<reference evidence="11" key="1">
    <citation type="submission" date="2025-08" db="UniProtKB">
        <authorList>
            <consortium name="RefSeq"/>
        </authorList>
    </citation>
    <scope>IDENTIFICATION</scope>
</reference>
<comment type="pathway">
    <text evidence="1 9">Organosulfur biosynthesis; taurine biosynthesis; hypotaurine from L-cysteine: step 1/2.</text>
</comment>
<evidence type="ECO:0000256" key="9">
    <source>
        <dbReference type="RuleBase" id="RU366010"/>
    </source>
</evidence>
<dbReference type="Pfam" id="PF05995">
    <property type="entry name" value="CDO_I"/>
    <property type="match status" value="1"/>
</dbReference>
<dbReference type="GO" id="GO:0017172">
    <property type="term" value="F:cysteine dioxygenase activity"/>
    <property type="evidence" value="ECO:0007669"/>
    <property type="project" value="UniProtKB-UniRule"/>
</dbReference>
<comment type="catalytic activity">
    <reaction evidence="9">
        <text>L-cysteine + O2 = 3-sulfino-L-alanine + H(+)</text>
        <dbReference type="Rhea" id="RHEA:20441"/>
        <dbReference type="ChEBI" id="CHEBI:15378"/>
        <dbReference type="ChEBI" id="CHEBI:15379"/>
        <dbReference type="ChEBI" id="CHEBI:35235"/>
        <dbReference type="ChEBI" id="CHEBI:61085"/>
        <dbReference type="EC" id="1.13.11.20"/>
    </reaction>
</comment>
<dbReference type="GO" id="GO:0042412">
    <property type="term" value="P:taurine biosynthetic process"/>
    <property type="evidence" value="ECO:0007669"/>
    <property type="project" value="UniProtKB-UniRule"/>
</dbReference>
<protein>
    <recommendedName>
        <fullName evidence="3 9">Cysteine dioxygenase</fullName>
        <ecNumber evidence="3 9">1.13.11.20</ecNumber>
    </recommendedName>
</protein>
<dbReference type="GO" id="GO:0019448">
    <property type="term" value="P:L-cysteine catabolic process"/>
    <property type="evidence" value="ECO:0007669"/>
    <property type="project" value="TreeGrafter"/>
</dbReference>
<dbReference type="Proteomes" id="UP001165740">
    <property type="component" value="Chromosome 1"/>
</dbReference>
<dbReference type="OrthoDB" id="543511at2759"/>
<evidence type="ECO:0000256" key="4">
    <source>
        <dbReference type="ARBA" id="ARBA00022723"/>
    </source>
</evidence>
<evidence type="ECO:0000256" key="2">
    <source>
        <dbReference type="ARBA" id="ARBA00006622"/>
    </source>
</evidence>
<comment type="similarity">
    <text evidence="2 9">Belongs to the cysteine dioxygenase family.</text>
</comment>
<evidence type="ECO:0000256" key="8">
    <source>
        <dbReference type="ARBA" id="ARBA00023004"/>
    </source>
</evidence>
<evidence type="ECO:0000313" key="11">
    <source>
        <dbReference type="RefSeq" id="XP_055874504.1"/>
    </source>
</evidence>
<dbReference type="PANTHER" id="PTHR12918:SF1">
    <property type="entry name" value="CYSTEINE DIOXYGENASE TYPE 1"/>
    <property type="match status" value="1"/>
</dbReference>
<name>A0A9W2ZHS5_BIOGL</name>
<keyword evidence="5" id="KW-0883">Thioether bond</keyword>
<dbReference type="InterPro" id="IPR010300">
    <property type="entry name" value="CDO_1"/>
</dbReference>
<gene>
    <name evidence="11" type="primary">LOC106063441</name>
</gene>
<dbReference type="GO" id="GO:0008198">
    <property type="term" value="F:ferrous iron binding"/>
    <property type="evidence" value="ECO:0007669"/>
    <property type="project" value="TreeGrafter"/>
</dbReference>
<dbReference type="GeneID" id="106063441"/>
<dbReference type="SUPFAM" id="SSF51182">
    <property type="entry name" value="RmlC-like cupins"/>
    <property type="match status" value="1"/>
</dbReference>
<evidence type="ECO:0000256" key="7">
    <source>
        <dbReference type="ARBA" id="ARBA00023002"/>
    </source>
</evidence>
<proteinExistence type="inferred from homology"/>
<evidence type="ECO:0000313" key="10">
    <source>
        <dbReference type="Proteomes" id="UP001165740"/>
    </source>
</evidence>
<dbReference type="RefSeq" id="XP_055874504.1">
    <property type="nucleotide sequence ID" value="XM_056018529.1"/>
</dbReference>
<dbReference type="CDD" id="cd10548">
    <property type="entry name" value="cupin_CDO"/>
    <property type="match status" value="1"/>
</dbReference>
<dbReference type="EC" id="1.13.11.20" evidence="3 9"/>